<dbReference type="Proteomes" id="UP000823405">
    <property type="component" value="Unassembled WGS sequence"/>
</dbReference>
<feature type="signal peptide" evidence="2">
    <location>
        <begin position="1"/>
        <end position="22"/>
    </location>
</feature>
<dbReference type="AlphaFoldDB" id="A0A9P6QZJ4"/>
<organism evidence="3 4">
    <name type="scientific">Linnemannia gamsii</name>
    <dbReference type="NCBI Taxonomy" id="64522"/>
    <lineage>
        <taxon>Eukaryota</taxon>
        <taxon>Fungi</taxon>
        <taxon>Fungi incertae sedis</taxon>
        <taxon>Mucoromycota</taxon>
        <taxon>Mortierellomycotina</taxon>
        <taxon>Mortierellomycetes</taxon>
        <taxon>Mortierellales</taxon>
        <taxon>Mortierellaceae</taxon>
        <taxon>Linnemannia</taxon>
    </lineage>
</organism>
<sequence>MTRLSICIALALALASSTFVTAQTPDATSTTTTTSPVGCVIATPQQHLTQGQPTYIEFQNCQGSGDVKLRNGDVNDLSADKTLACSNVQFTPTDGAKPVTCSFTPPRAGVYSLSTMDDSQVETFSGPFTVDPVASAFVAGDKAVKDSTTGPHVSSVKDVAPGDAAPLNKLPASAAPKTEGLGGVPMGGTKQKGTTGSVIAKRALYDMTGFLVL</sequence>
<gene>
    <name evidence="3" type="ORF">BGZ97_001969</name>
</gene>
<accession>A0A9P6QZJ4</accession>
<evidence type="ECO:0000256" key="2">
    <source>
        <dbReference type="SAM" id="SignalP"/>
    </source>
</evidence>
<keyword evidence="4" id="KW-1185">Reference proteome</keyword>
<feature type="region of interest" description="Disordered" evidence="1">
    <location>
        <begin position="147"/>
        <end position="193"/>
    </location>
</feature>
<proteinExistence type="predicted"/>
<evidence type="ECO:0000313" key="3">
    <source>
        <dbReference type="EMBL" id="KAG0303294.1"/>
    </source>
</evidence>
<reference evidence="3" key="1">
    <citation type="journal article" date="2020" name="Fungal Divers.">
        <title>Resolving the Mortierellaceae phylogeny through synthesis of multi-gene phylogenetics and phylogenomics.</title>
        <authorList>
            <person name="Vandepol N."/>
            <person name="Liber J."/>
            <person name="Desiro A."/>
            <person name="Na H."/>
            <person name="Kennedy M."/>
            <person name="Barry K."/>
            <person name="Grigoriev I.V."/>
            <person name="Miller A.N."/>
            <person name="O'Donnell K."/>
            <person name="Stajich J.E."/>
            <person name="Bonito G."/>
        </authorList>
    </citation>
    <scope>NUCLEOTIDE SEQUENCE</scope>
    <source>
        <strain evidence="3">NVP60</strain>
    </source>
</reference>
<dbReference type="OrthoDB" id="2423884at2759"/>
<comment type="caution">
    <text evidence="3">The sequence shown here is derived from an EMBL/GenBank/DDBJ whole genome shotgun (WGS) entry which is preliminary data.</text>
</comment>
<feature type="chain" id="PRO_5040331477" evidence="2">
    <location>
        <begin position="23"/>
        <end position="213"/>
    </location>
</feature>
<name>A0A9P6QZJ4_9FUNG</name>
<evidence type="ECO:0000256" key="1">
    <source>
        <dbReference type="SAM" id="MobiDB-lite"/>
    </source>
</evidence>
<protein>
    <submittedName>
        <fullName evidence="3">Uncharacterized protein</fullName>
    </submittedName>
</protein>
<dbReference type="EMBL" id="JAAAIN010001416">
    <property type="protein sequence ID" value="KAG0303294.1"/>
    <property type="molecule type" value="Genomic_DNA"/>
</dbReference>
<keyword evidence="2" id="KW-0732">Signal</keyword>
<evidence type="ECO:0000313" key="4">
    <source>
        <dbReference type="Proteomes" id="UP000823405"/>
    </source>
</evidence>